<comment type="caution">
    <text evidence="3">The sequence shown here is derived from an EMBL/GenBank/DDBJ whole genome shotgun (WGS) entry which is preliminary data.</text>
</comment>
<name>A0ABT0XV43_9ACTN</name>
<dbReference type="PROSITE" id="PS00018">
    <property type="entry name" value="EF_HAND_1"/>
    <property type="match status" value="1"/>
</dbReference>
<feature type="compositionally biased region" description="Low complexity" evidence="1">
    <location>
        <begin position="331"/>
        <end position="368"/>
    </location>
</feature>
<reference evidence="3 4" key="1">
    <citation type="submission" date="2022-06" db="EMBL/GenBank/DDBJ databases">
        <title>Actinoplanes abujensis sp. nov., isolated from Nigerian arid soil.</title>
        <authorList>
            <person name="Ding P."/>
        </authorList>
    </citation>
    <scope>NUCLEOTIDE SEQUENCE [LARGE SCALE GENOMIC DNA]</scope>
    <source>
        <strain evidence="4">TRM88002</strain>
    </source>
</reference>
<dbReference type="Proteomes" id="UP001523216">
    <property type="component" value="Unassembled WGS sequence"/>
</dbReference>
<evidence type="ECO:0000259" key="2">
    <source>
        <dbReference type="PROSITE" id="PS50208"/>
    </source>
</evidence>
<dbReference type="InterPro" id="IPR011600">
    <property type="entry name" value="Pept_C14_caspase"/>
</dbReference>
<dbReference type="NCBIfam" id="NF047832">
    <property type="entry name" value="caspase_w_EACC1"/>
    <property type="match status" value="1"/>
</dbReference>
<dbReference type="InterPro" id="IPR052039">
    <property type="entry name" value="Caspase-related_regulators"/>
</dbReference>
<evidence type="ECO:0000313" key="3">
    <source>
        <dbReference type="EMBL" id="MCM4077480.1"/>
    </source>
</evidence>
<proteinExistence type="predicted"/>
<organism evidence="3 4">
    <name type="scientific">Paractinoplanes hotanensis</name>
    <dbReference type="NCBI Taxonomy" id="2906497"/>
    <lineage>
        <taxon>Bacteria</taxon>
        <taxon>Bacillati</taxon>
        <taxon>Actinomycetota</taxon>
        <taxon>Actinomycetes</taxon>
        <taxon>Micromonosporales</taxon>
        <taxon>Micromonosporaceae</taxon>
        <taxon>Paractinoplanes</taxon>
    </lineage>
</organism>
<dbReference type="InterPro" id="IPR001309">
    <property type="entry name" value="Pept_C14_p20"/>
</dbReference>
<dbReference type="PANTHER" id="PTHR22576">
    <property type="entry name" value="MUCOSA ASSOCIATED LYMPHOID TISSUE LYMPHOMA TRANSLOCATION PROTEIN 1/PARACASPASE"/>
    <property type="match status" value="1"/>
</dbReference>
<feature type="compositionally biased region" description="Low complexity" evidence="1">
    <location>
        <begin position="313"/>
        <end position="323"/>
    </location>
</feature>
<dbReference type="PANTHER" id="PTHR22576:SF37">
    <property type="entry name" value="MUCOSA-ASSOCIATED LYMPHOID TISSUE LYMPHOMA TRANSLOCATION PROTEIN 1"/>
    <property type="match status" value="1"/>
</dbReference>
<feature type="compositionally biased region" description="Basic and acidic residues" evidence="1">
    <location>
        <begin position="288"/>
        <end position="297"/>
    </location>
</feature>
<evidence type="ECO:0000256" key="1">
    <source>
        <dbReference type="SAM" id="MobiDB-lite"/>
    </source>
</evidence>
<dbReference type="InterPro" id="IPR018247">
    <property type="entry name" value="EF_Hand_1_Ca_BS"/>
</dbReference>
<dbReference type="SUPFAM" id="SSF52129">
    <property type="entry name" value="Caspase-like"/>
    <property type="match status" value="1"/>
</dbReference>
<dbReference type="RefSeq" id="WP_251797354.1">
    <property type="nucleotide sequence ID" value="NZ_JAMQOL010000009.1"/>
</dbReference>
<dbReference type="Pfam" id="PF00656">
    <property type="entry name" value="Peptidase_C14"/>
    <property type="match status" value="1"/>
</dbReference>
<dbReference type="InterPro" id="IPR029030">
    <property type="entry name" value="Caspase-like_dom_sf"/>
</dbReference>
<accession>A0ABT0XV43</accession>
<dbReference type="Gene3D" id="3.40.50.1460">
    <property type="match status" value="1"/>
</dbReference>
<dbReference type="EMBL" id="JAMQOL010000009">
    <property type="protein sequence ID" value="MCM4077480.1"/>
    <property type="molecule type" value="Genomic_DNA"/>
</dbReference>
<protein>
    <submittedName>
        <fullName evidence="3">Caspase family protein</fullName>
    </submittedName>
</protein>
<feature type="region of interest" description="Disordered" evidence="1">
    <location>
        <begin position="287"/>
        <end position="374"/>
    </location>
</feature>
<feature type="domain" description="Caspase family p20" evidence="2">
    <location>
        <begin position="2"/>
        <end position="129"/>
    </location>
</feature>
<sequence>MTARRALVLGCCTFKDESLAKLRSPRRDVHDLGRVLTDQRYTVKTEIDCSSRTAQREIEGFFQAASVTDTLNLLYLSCHGVQDRQGQLYFAFTDTECDYLGSTAISAEWVRERMQSSRSKATVVLVDCCFSGAFIKGMSMRSPGPGVEALVRDLPRSSGVAVLTASGATEGSFEDQGGDRPSYFTAAVVDGISTGAADLNGDGRITVDELYEYVYAQMSRGPSPQRPRHLGAGEGALVIAETLADPQPVTAVGRWAAMRPRRRRRSTIAAVTLAGLLVSGAALAVPHLPDRTPERTGEVPPPTPLAVASNSGPPVSASTSGTPSTPPSPTPVISTSVPRTSAPGQPRQRATTARTTTTPPAVPKAQVVSTGTISSPAGGSPVKNCSYFTGTAKLANGRTLILASRNLSNGDPNRYVQQVFGWREPGNLASWRGHQYFPGDNGQRYEVELMSVDLDAVQTAYDGSDAEWDALAGRGTRLAAREVVRATGTVANDCEGP</sequence>
<evidence type="ECO:0000313" key="4">
    <source>
        <dbReference type="Proteomes" id="UP001523216"/>
    </source>
</evidence>
<keyword evidence="4" id="KW-1185">Reference proteome</keyword>
<gene>
    <name evidence="3" type="ORF">LXN57_07885</name>
</gene>
<dbReference type="PROSITE" id="PS50208">
    <property type="entry name" value="CASPASE_P20"/>
    <property type="match status" value="1"/>
</dbReference>